<gene>
    <name evidence="2" type="ORF">PLANPX_1040</name>
</gene>
<organism evidence="2 3">
    <name type="scientific">Lacipirellula parvula</name>
    <dbReference type="NCBI Taxonomy" id="2650471"/>
    <lineage>
        <taxon>Bacteria</taxon>
        <taxon>Pseudomonadati</taxon>
        <taxon>Planctomycetota</taxon>
        <taxon>Planctomycetia</taxon>
        <taxon>Pirellulales</taxon>
        <taxon>Lacipirellulaceae</taxon>
        <taxon>Lacipirellula</taxon>
    </lineage>
</organism>
<name>A0A5K7X4E8_9BACT</name>
<dbReference type="InterPro" id="IPR011446">
    <property type="entry name" value="BBP7"/>
</dbReference>
<evidence type="ECO:0000313" key="3">
    <source>
        <dbReference type="Proteomes" id="UP000326837"/>
    </source>
</evidence>
<dbReference type="AlphaFoldDB" id="A0A5K7X4E8"/>
<feature type="signal peptide" evidence="1">
    <location>
        <begin position="1"/>
        <end position="22"/>
    </location>
</feature>
<protein>
    <recommendedName>
        <fullName evidence="4">Alginate export domain-containing protein</fullName>
    </recommendedName>
</protein>
<evidence type="ECO:0000256" key="1">
    <source>
        <dbReference type="SAM" id="SignalP"/>
    </source>
</evidence>
<proteinExistence type="predicted"/>
<dbReference type="EMBL" id="AP021861">
    <property type="protein sequence ID" value="BBO31428.1"/>
    <property type="molecule type" value="Genomic_DNA"/>
</dbReference>
<sequence>MKIIHPLLLGLTLALASRGATAQEVLSGPMTGDAGDLPPAIDLTEEPSYSGQSVGEELEPIAVGEESQTFDGSILGEPMQLLEQCSPYFESSGTWLQRGFWFTEVDYVAFNRGWERKGLVLANEERIVTTNPIGQYIVQNILNIGGEKPGMDGVGRVKLGRFLFRDARNRDHLLEASWLGGGNWQQGVSLNAATTAGLQVSNFIDRVNESFDGARSMNYAYSSEMNSGELNYTVRTRMSRDQLQLQPNGTWVRAANPTKTYSYLAGLRYVDISEDLNWNADEIPLTSTLSESGFYTVDTENRMLGTQIGGSFGYETARWSITATAKGGGYWNRMHLNSAFQVGQTTILNSGETDSTEDNLSFVGEAGILTKWHLRPNISLRAGLDILYVESIALAPFQVNFIPGGYSAIASGGDSVYMGGSLGIESYW</sequence>
<feature type="chain" id="PRO_5024935310" description="Alginate export domain-containing protein" evidence="1">
    <location>
        <begin position="23"/>
        <end position="428"/>
    </location>
</feature>
<dbReference type="Pfam" id="PF07585">
    <property type="entry name" value="BBP7"/>
    <property type="match status" value="1"/>
</dbReference>
<dbReference type="RefSeq" id="WP_152097575.1">
    <property type="nucleotide sequence ID" value="NZ_AP021861.1"/>
</dbReference>
<accession>A0A5K7X4E8</accession>
<dbReference type="Proteomes" id="UP000326837">
    <property type="component" value="Chromosome"/>
</dbReference>
<evidence type="ECO:0000313" key="2">
    <source>
        <dbReference type="EMBL" id="BBO31428.1"/>
    </source>
</evidence>
<evidence type="ECO:0008006" key="4">
    <source>
        <dbReference type="Google" id="ProtNLM"/>
    </source>
</evidence>
<keyword evidence="3" id="KW-1185">Reference proteome</keyword>
<keyword evidence="1" id="KW-0732">Signal</keyword>
<dbReference type="KEGG" id="lpav:PLANPX_1040"/>
<reference evidence="3" key="1">
    <citation type="submission" date="2019-10" db="EMBL/GenBank/DDBJ databases">
        <title>Lacipirellula parvula gen. nov., sp. nov., representing a lineage of planctomycetes widespread in freshwater anoxic habitats, and description of the family Lacipirellulaceae.</title>
        <authorList>
            <person name="Dedysh S.N."/>
            <person name="Kulichevskaya I.S."/>
            <person name="Beletsky A.V."/>
            <person name="Rakitin A.L."/>
            <person name="Mardanov A.V."/>
            <person name="Ivanova A.A."/>
            <person name="Saltykova V.X."/>
            <person name="Rijpstra W.I.C."/>
            <person name="Sinninghe Damste J.S."/>
            <person name="Ravin N.V."/>
        </authorList>
    </citation>
    <scope>NUCLEOTIDE SEQUENCE [LARGE SCALE GENOMIC DNA]</scope>
    <source>
        <strain evidence="3">PX69</strain>
    </source>
</reference>